<proteinExistence type="predicted"/>
<dbReference type="EMBL" id="SRLO01006235">
    <property type="protein sequence ID" value="TNN28956.1"/>
    <property type="molecule type" value="Genomic_DNA"/>
</dbReference>
<organism evidence="2 3">
    <name type="scientific">Liparis tanakae</name>
    <name type="common">Tanaka's snailfish</name>
    <dbReference type="NCBI Taxonomy" id="230148"/>
    <lineage>
        <taxon>Eukaryota</taxon>
        <taxon>Metazoa</taxon>
        <taxon>Chordata</taxon>
        <taxon>Craniata</taxon>
        <taxon>Vertebrata</taxon>
        <taxon>Euteleostomi</taxon>
        <taxon>Actinopterygii</taxon>
        <taxon>Neopterygii</taxon>
        <taxon>Teleostei</taxon>
        <taxon>Neoteleostei</taxon>
        <taxon>Acanthomorphata</taxon>
        <taxon>Eupercaria</taxon>
        <taxon>Perciformes</taxon>
        <taxon>Cottioidei</taxon>
        <taxon>Cottales</taxon>
        <taxon>Liparidae</taxon>
        <taxon>Liparis</taxon>
    </lineage>
</organism>
<protein>
    <submittedName>
        <fullName evidence="2">Uncharacterized protein</fullName>
    </submittedName>
</protein>
<evidence type="ECO:0000313" key="2">
    <source>
        <dbReference type="EMBL" id="TNN28956.1"/>
    </source>
</evidence>
<gene>
    <name evidence="2" type="ORF">EYF80_060897</name>
</gene>
<reference evidence="2 3" key="1">
    <citation type="submission" date="2019-03" db="EMBL/GenBank/DDBJ databases">
        <title>First draft genome of Liparis tanakae, snailfish: a comprehensive survey of snailfish specific genes.</title>
        <authorList>
            <person name="Kim W."/>
            <person name="Song I."/>
            <person name="Jeong J.-H."/>
            <person name="Kim D."/>
            <person name="Kim S."/>
            <person name="Ryu S."/>
            <person name="Song J.Y."/>
            <person name="Lee S.K."/>
        </authorList>
    </citation>
    <scope>NUCLEOTIDE SEQUENCE [LARGE SCALE GENOMIC DNA]</scope>
    <source>
        <tissue evidence="2">Muscle</tissue>
    </source>
</reference>
<sequence>MVEQPGGGRVVWARWSSPGRTPRPPGQQKRPQMESPGAESRPRCDRHDERGDEEPDGGTKSHTAATL</sequence>
<evidence type="ECO:0000313" key="3">
    <source>
        <dbReference type="Proteomes" id="UP000314294"/>
    </source>
</evidence>
<feature type="region of interest" description="Disordered" evidence="1">
    <location>
        <begin position="1"/>
        <end position="67"/>
    </location>
</feature>
<accession>A0A4Z2EJB2</accession>
<dbReference type="AlphaFoldDB" id="A0A4Z2EJB2"/>
<name>A0A4Z2EJB2_9TELE</name>
<dbReference type="Proteomes" id="UP000314294">
    <property type="component" value="Unassembled WGS sequence"/>
</dbReference>
<keyword evidence="3" id="KW-1185">Reference proteome</keyword>
<feature type="compositionally biased region" description="Basic and acidic residues" evidence="1">
    <location>
        <begin position="40"/>
        <end position="50"/>
    </location>
</feature>
<comment type="caution">
    <text evidence="2">The sequence shown here is derived from an EMBL/GenBank/DDBJ whole genome shotgun (WGS) entry which is preliminary data.</text>
</comment>
<evidence type="ECO:0000256" key="1">
    <source>
        <dbReference type="SAM" id="MobiDB-lite"/>
    </source>
</evidence>